<dbReference type="GO" id="GO:0000466">
    <property type="term" value="P:maturation of 5.8S rRNA from tricistronic rRNA transcript (SSU-rRNA, 5.8S rRNA, LSU-rRNA)"/>
    <property type="evidence" value="ECO:0007669"/>
    <property type="project" value="TreeGrafter"/>
</dbReference>
<sequence>MDIEQVPQFVNKVSNEAKLKELLRNITSNELKLCKDGSKEFVKLLKGDSGGELLKLYVHSSSVCSEIVQAWKLREGKAGFSYVLRLVSAILSHYEGMYRVDNVDGIVSRSLDKFAKLIVEEKLDGLCKMLNGKDSKQQKGVLLLLGSIVRRGSGLASDVANRFDFKLPVFPKLAEYRKRERGVKRKKVTRKAFVGFAMSFLEVGKAGLLRGVLTKREMYSGVLRGLGSDDDETVVYVLSTLRDKILKEESLVPPGLRSVLFGSVTLDQLIDISGRDNGGLATELAQKVLSVVCTDPSNGLMPDMMRCPPLTGNSTRLLGVMKKLKATEIEYHRVLLLAIVKGKPSFGSAYLDEFPYNLEDHASSNWFSAISLAADVVSSVGDGVSFEFLNTQTQDSTPFRSSDVQSIIRCICPRPITRLVINKGLLHSNPLIKHGTLRLVFEALKLLDSFVSALSSNSCGGSQMRPEWASLKKDIEEEVWISLPDPQVLLSLLSSLNSHYKSPTPKRTSRPGNVSEDNSSQNKKRKTHDADDETDMIVGGISSLGGVSSSVDPEDLEINSTDELDNEGEDMKIIAKIWGVHYCNSLSMTLDDEDTYFYSKLLDALKIYYRTGTTMLEGSSNFFKYLPNNALALPSILQRSLLSLLIEYIGWSNECELPVKVHPLMKHLSALLNLLLYSPAKDIKEQAYILAKAAMSSSGAFDHNLGEIGTWFLFLPGYSTNNFFIDDQHINMCQDLFSTVVTFLCEAVSTMGNSLCKNWDRLRSYIYHLTGRKDLSPNFSPLVLCILENCLKLLRAESKKSLPEKTMISLYVSNTLMYLLQSQVDSGLLSSVVKRVLSESSEGLDISLDMCEWRPLKKLSVFLENITCQKTHKRSPSLAKVAIRPENSVVNTIDNIKVVAARGHAGELAGVTSAFYFSMLCTPPSELLQNFPSVIALSANFLGVPLPLLMSTFFSEQSLLCDISKLWPEMFFDGLQRATSATHSEEENKCTIDNLDSVECSSVAFGSLLKQAPFHVLFPALFGEESSHLLDNIKLQDLLLAKLSEGTTDIYISYVSLVFFWFYQMQSSYRHKPPHDLKKISELCSTVLRNLVSRIVSVRTGSCSETSCSPSPQYVQEVAEIVFSHPAVLASLEHPIIINQVSTEEISGISVMDCFGLAKQGVHTIDYHVWNFVASTSDQLFTFCNHQNSLSELDSSYERITKAFNSMVRKLFLILKDKFDHWLKTEDVAPLVPTLYALQKLVPFISPFTLLELVRYIFSGVDLNDSAVWSSYTKPALCIGLSIAGHAFDLLSANLRDSYLKPKQFTLWGEEKATDICLFEEIYFHVVEIALRCDLDVTDLCLLKAVNAAKKSILLRNECLSLCFVVPRIIASTPNKFITRCIHNTSMSKAKILFVLAEVSPLHMSVFGHLFSDMMTEYMLLKGKNMQACSHTLSDDSILMLLPTFLLYLDPTLRNSGNRYPKTLMNITGFYWELLTRGFSMWKDYVWRDIFLVEYGDIGFSSLVEFLSFFHDSLLGKAILMVHYYLASKGNSVELEKRLELYNSVLRTSGAHVLLDCKVSEIDGYSINQSVDVICKTIAKIKYCRMLVFPEDNKIDSVSLQGNYGDESMGVVPSEVGYEESQIQFVDSLVCAWQSLVKKFPSKMEDFGEVKSTNNSSLFRLLEVFIMNNILQLTSQMGKNIFKLGSVKKLVKSSLVYRFQDPAVFRMLQGVVTSTVDKRNTCDLIIKLLLAHSQFAPTIAAASKTCNDSQFGIVLKPISSILRCYRNQDSVSKKSLQASNPYMNLLEVLKLLKILLHFKKECKSLGEDVGINAKELLVMLLSAYGATLSEVDLEIYNLIQVIECTIDGGSSYIAEMDYLWGCAALKVHKVCGTEHDASSEDIDSVEAANERRRNEFRENLPIDPKLCTNTVLYFPYDRTIFGLPEQVNNLHIEEHSRYIDKPPIYDPVYILQFSIHNLSIGNIDPLEFASFGLLAVAFVSLSSPWEEMRKLGYEVLVRFKDALERSPKRKDVSRLGLLLTYLQNGIEKSWQRIPSVIAMFVAEASFILLDPSNEHYQPISKLLVGSSRVNLECIPMFNNYFWSSSVNYKSERMWILRLLYSGLNIEDDAQLYIRNSIPDTLLSFYSSPLSDDESRELVIEIVVKSTKLHKMSHYLVKKCGLLSWLSSIVSNYCGRQHFNERKLSSTQLTVILQVVNDVLSCKHTIEWLQKCALEQLTELSSNLFKLLEGSIDLVKKHISLGSLILRILTSAFRISQNRDVGQPHFTMCFEGIFHIYEAAHAFSDGRYNPTAEEGLEVVLMNTPPVDFMCMNQEKLIKFVQWAISTAIQSDSTRMLQARESYHHEIMSLREKESLKSKLLRWFTASVIRGLLSKRFKCLNSTLIHKQSSLVTLHTLSDQIQRGQGEKPADVGSEEIYAVAIFHLHQLLGKKCIVIPSVVSALCLIFCESGFSVGQAGHLESLAHRIHCPNEAKPDWRWSFDRQWKDNSSELSEAEKLDENQACQSLLVIISGILGQKSSLSRYLSYEDLENCELFKWERTMLEQ</sequence>
<feature type="domain" description="URB1 N-terminal" evidence="2">
    <location>
        <begin position="64"/>
        <end position="368"/>
    </location>
</feature>
<protein>
    <recommendedName>
        <fullName evidence="6">Nucleolar pre-ribosomal-associated protein 1 N-terminal domain-containing protein</fullName>
    </recommendedName>
</protein>
<feature type="domain" description="URB1 C-terminal" evidence="3">
    <location>
        <begin position="1974"/>
        <end position="2164"/>
    </location>
</feature>
<evidence type="ECO:0000259" key="3">
    <source>
        <dbReference type="Pfam" id="PF16201"/>
    </source>
</evidence>
<name>A0AAF1AV77_DAUCS</name>
<reference evidence="4" key="2">
    <citation type="submission" date="2022-03" db="EMBL/GenBank/DDBJ databases">
        <title>Draft title - Genomic analysis of global carrot germplasm unveils the trajectory of domestication and the origin of high carotenoid orange carrot.</title>
        <authorList>
            <person name="Iorizzo M."/>
            <person name="Ellison S."/>
            <person name="Senalik D."/>
            <person name="Macko-Podgorni A."/>
            <person name="Grzebelus D."/>
            <person name="Bostan H."/>
            <person name="Rolling W."/>
            <person name="Curaba J."/>
            <person name="Simon P."/>
        </authorList>
    </citation>
    <scope>NUCLEOTIDE SEQUENCE</scope>
    <source>
        <tissue evidence="4">Leaf</tissue>
    </source>
</reference>
<dbReference type="InterPro" id="IPR039844">
    <property type="entry name" value="URB1"/>
</dbReference>
<keyword evidence="5" id="KW-1185">Reference proteome</keyword>
<dbReference type="InterPro" id="IPR032436">
    <property type="entry name" value="URB1_C"/>
</dbReference>
<reference evidence="4" key="1">
    <citation type="journal article" date="2016" name="Nat. Genet.">
        <title>A high-quality carrot genome assembly provides new insights into carotenoid accumulation and asterid genome evolution.</title>
        <authorList>
            <person name="Iorizzo M."/>
            <person name="Ellison S."/>
            <person name="Senalik D."/>
            <person name="Zeng P."/>
            <person name="Satapoomin P."/>
            <person name="Huang J."/>
            <person name="Bowman M."/>
            <person name="Iovene M."/>
            <person name="Sanseverino W."/>
            <person name="Cavagnaro P."/>
            <person name="Yildiz M."/>
            <person name="Macko-Podgorni A."/>
            <person name="Moranska E."/>
            <person name="Grzebelus E."/>
            <person name="Grzebelus D."/>
            <person name="Ashrafi H."/>
            <person name="Zheng Z."/>
            <person name="Cheng S."/>
            <person name="Spooner D."/>
            <person name="Van Deynze A."/>
            <person name="Simon P."/>
        </authorList>
    </citation>
    <scope>NUCLEOTIDE SEQUENCE</scope>
    <source>
        <tissue evidence="4">Leaf</tissue>
    </source>
</reference>
<dbReference type="GO" id="GO:0005730">
    <property type="term" value="C:nucleolus"/>
    <property type="evidence" value="ECO:0007669"/>
    <property type="project" value="TreeGrafter"/>
</dbReference>
<feature type="region of interest" description="Disordered" evidence="1">
    <location>
        <begin position="500"/>
        <end position="532"/>
    </location>
</feature>
<dbReference type="Proteomes" id="UP000077755">
    <property type="component" value="Chromosome 4"/>
</dbReference>
<evidence type="ECO:0008006" key="6">
    <source>
        <dbReference type="Google" id="ProtNLM"/>
    </source>
</evidence>
<dbReference type="Pfam" id="PF16201">
    <property type="entry name" value="NopRA1"/>
    <property type="match status" value="1"/>
</dbReference>
<dbReference type="KEGG" id="dcr:108218535"/>
<dbReference type="EMBL" id="CP093346">
    <property type="protein sequence ID" value="WOG96164.1"/>
    <property type="molecule type" value="Genomic_DNA"/>
</dbReference>
<organism evidence="4 5">
    <name type="scientific">Daucus carota subsp. sativus</name>
    <name type="common">Carrot</name>
    <dbReference type="NCBI Taxonomy" id="79200"/>
    <lineage>
        <taxon>Eukaryota</taxon>
        <taxon>Viridiplantae</taxon>
        <taxon>Streptophyta</taxon>
        <taxon>Embryophyta</taxon>
        <taxon>Tracheophyta</taxon>
        <taxon>Spermatophyta</taxon>
        <taxon>Magnoliopsida</taxon>
        <taxon>eudicotyledons</taxon>
        <taxon>Gunneridae</taxon>
        <taxon>Pentapetalae</taxon>
        <taxon>asterids</taxon>
        <taxon>campanulids</taxon>
        <taxon>Apiales</taxon>
        <taxon>Apiaceae</taxon>
        <taxon>Apioideae</taxon>
        <taxon>Scandiceae</taxon>
        <taxon>Daucinae</taxon>
        <taxon>Daucus</taxon>
        <taxon>Daucus sect. Daucus</taxon>
    </lineage>
</organism>
<dbReference type="Pfam" id="PF11707">
    <property type="entry name" value="Npa1"/>
    <property type="match status" value="1"/>
</dbReference>
<gene>
    <name evidence="4" type="ORF">DCAR_0415495</name>
</gene>
<proteinExistence type="predicted"/>
<feature type="compositionally biased region" description="Polar residues" evidence="1">
    <location>
        <begin position="510"/>
        <end position="521"/>
    </location>
</feature>
<dbReference type="GO" id="GO:0000463">
    <property type="term" value="P:maturation of LSU-rRNA from tricistronic rRNA transcript (SSU-rRNA, 5.8S rRNA, LSU-rRNA)"/>
    <property type="evidence" value="ECO:0007669"/>
    <property type="project" value="TreeGrafter"/>
</dbReference>
<evidence type="ECO:0000256" key="1">
    <source>
        <dbReference type="SAM" id="MobiDB-lite"/>
    </source>
</evidence>
<evidence type="ECO:0000259" key="2">
    <source>
        <dbReference type="Pfam" id="PF11707"/>
    </source>
</evidence>
<dbReference type="PANTHER" id="PTHR13500">
    <property type="entry name" value="NUCLEOLAR PRERIBOSOMAL-ASSOCIATED PROTEIN 1"/>
    <property type="match status" value="1"/>
</dbReference>
<dbReference type="PANTHER" id="PTHR13500:SF0">
    <property type="entry name" value="NUCLEOLAR PRE-RIBOSOMAL-ASSOCIATED PROTEIN 1"/>
    <property type="match status" value="1"/>
</dbReference>
<evidence type="ECO:0000313" key="5">
    <source>
        <dbReference type="Proteomes" id="UP000077755"/>
    </source>
</evidence>
<evidence type="ECO:0000313" key="4">
    <source>
        <dbReference type="EMBL" id="WOG96164.1"/>
    </source>
</evidence>
<dbReference type="InterPro" id="IPR021714">
    <property type="entry name" value="URB1_N"/>
</dbReference>
<accession>A0AAF1AV77</accession>